<dbReference type="RefSeq" id="WP_265701214.1">
    <property type="nucleotide sequence ID" value="NZ_JAPWHU010000127.1"/>
</dbReference>
<evidence type="ECO:0000256" key="1">
    <source>
        <dbReference type="SAM" id="Phobius"/>
    </source>
</evidence>
<evidence type="ECO:0000313" key="2">
    <source>
        <dbReference type="EMBL" id="MCZ4635237.1"/>
    </source>
</evidence>
<gene>
    <name evidence="2" type="ORF">O3S69_14395</name>
</gene>
<accession>A0ABT4P1G8</accession>
<feature type="transmembrane region" description="Helical" evidence="1">
    <location>
        <begin position="81"/>
        <end position="104"/>
    </location>
</feature>
<feature type="transmembrane region" description="Helical" evidence="1">
    <location>
        <begin position="124"/>
        <end position="146"/>
    </location>
</feature>
<keyword evidence="1" id="KW-0472">Membrane</keyword>
<keyword evidence="1" id="KW-1133">Transmembrane helix</keyword>
<protein>
    <submittedName>
        <fullName evidence="2">DUF2254 domain-containing protein</fullName>
    </submittedName>
</protein>
<comment type="caution">
    <text evidence="2">The sequence shown here is derived from an EMBL/GenBank/DDBJ whole genome shotgun (WGS) entry which is preliminary data.</text>
</comment>
<organism evidence="2 3">
    <name type="scientific">Streptomyces rubrogriseus</name>
    <dbReference type="NCBI Taxonomy" id="194673"/>
    <lineage>
        <taxon>Bacteria</taxon>
        <taxon>Bacillati</taxon>
        <taxon>Actinomycetota</taxon>
        <taxon>Actinomycetes</taxon>
        <taxon>Kitasatosporales</taxon>
        <taxon>Streptomycetaceae</taxon>
        <taxon>Streptomyces</taxon>
        <taxon>Streptomyces violaceoruber group</taxon>
    </lineage>
</organism>
<feature type="transmembrane region" description="Helical" evidence="1">
    <location>
        <begin position="158"/>
        <end position="181"/>
    </location>
</feature>
<name>A0ABT4P1G8_9ACTN</name>
<dbReference type="Proteomes" id="UP001301132">
    <property type="component" value="Unassembled WGS sequence"/>
</dbReference>
<keyword evidence="3" id="KW-1185">Reference proteome</keyword>
<keyword evidence="1" id="KW-0812">Transmembrane</keyword>
<proteinExistence type="predicted"/>
<feature type="transmembrane region" description="Helical" evidence="1">
    <location>
        <begin position="29"/>
        <end position="48"/>
    </location>
</feature>
<dbReference type="InterPro" id="IPR018723">
    <property type="entry name" value="DUF2254_membrane"/>
</dbReference>
<dbReference type="Pfam" id="PF10011">
    <property type="entry name" value="DUF2254"/>
    <property type="match status" value="1"/>
</dbReference>
<reference evidence="2 3" key="1">
    <citation type="submission" date="2022-12" db="EMBL/GenBank/DDBJ databases">
        <authorList>
            <person name="Abashina T."/>
            <person name="Solyanikova I."/>
            <person name="Delegan Y."/>
        </authorList>
    </citation>
    <scope>NUCLEOTIDE SEQUENCE [LARGE SCALE GENOMIC DNA]</scope>
    <source>
        <strain evidence="2 3">IPS92ro</strain>
    </source>
</reference>
<evidence type="ECO:0000313" key="3">
    <source>
        <dbReference type="Proteomes" id="UP001301132"/>
    </source>
</evidence>
<dbReference type="EMBL" id="JAPWHU010000127">
    <property type="protein sequence ID" value="MCZ4635237.1"/>
    <property type="molecule type" value="Genomic_DNA"/>
</dbReference>
<sequence>MSDWMVTQGPLPRRRPRVLSPLREHLRDTFWFAPTAAMAGVLVVWLVAQELDAALVRSLQDDGDYDTLAELLRFADDAKTVVSAVGSAMMTFIGVVFSISLVAVQMASGQFTPRVVRLFVRSRITKATFAVFLATFVLTLLVLTSYDSNPDPRAATSVPLVQSVLTLCMVALSLLLFVMYVNATLRLMRVSHVIARIAAESFRVAALMPVPAHGGEAPGLGPVTAWIAHDGQGGVLRDVHIARLVRVARGHGVVLRLVPRIGDFLVPGTPVLAVHGGAAPPRRALRYALSVGVERTFHQDLAFGLRQLSDIGLRALSPAVNDPTTAVQALDRVVQILATLSRRPLDAAVHRDRRGALRLVQPVPGWAELVDLGFAEVRACATGSPQVTRRLMAGLDDLLLLVPPERRAPLLRHRELLRQAVERTATTAAERVFALRPDRQGIG</sequence>